<evidence type="ECO:0000256" key="1">
    <source>
        <dbReference type="SAM" id="Coils"/>
    </source>
</evidence>
<proteinExistence type="predicted"/>
<sequence length="252" mass="28794">MALAHLDRLRDFLKDFENFPEKLADLEAATKRLDEEHKKMQQDFVPIAKFHALERKLDETQRILAKTIDQQQLNDTTNEIETKFNEDEMDECLSDAELVAEDKEMGDVEGCAIWLDNNGDLQIDPLILDDTFDKLEETWAVQKAKLEERWNKNNGTELEWVPNDTDTSDAKCLWSMVFGRTHFWTTAESGNFACRACAYNQAICFGNTQGRWEALPLPNELTGEASGITTMFVSPKARVTKSRQARGLWPAG</sequence>
<dbReference type="HOGENOM" id="CLU_1102600_0_0_1"/>
<name>A0A074WKA3_9PEZI</name>
<evidence type="ECO:0000313" key="2">
    <source>
        <dbReference type="EMBL" id="KEQ72039.1"/>
    </source>
</evidence>
<accession>A0A074WKA3</accession>
<dbReference type="RefSeq" id="XP_013426405.1">
    <property type="nucleotide sequence ID" value="XM_013570951.1"/>
</dbReference>
<dbReference type="EMBL" id="KL584712">
    <property type="protein sequence ID" value="KEQ72039.1"/>
    <property type="molecule type" value="Genomic_DNA"/>
</dbReference>
<dbReference type="Proteomes" id="UP000027730">
    <property type="component" value="Unassembled WGS sequence"/>
</dbReference>
<dbReference type="GeneID" id="25417088"/>
<protein>
    <submittedName>
        <fullName evidence="2">Uncharacterized protein</fullName>
    </submittedName>
</protein>
<keyword evidence="3" id="KW-1185">Reference proteome</keyword>
<feature type="coiled-coil region" evidence="1">
    <location>
        <begin position="23"/>
        <end position="70"/>
    </location>
</feature>
<keyword evidence="1" id="KW-0175">Coiled coil</keyword>
<evidence type="ECO:0000313" key="3">
    <source>
        <dbReference type="Proteomes" id="UP000027730"/>
    </source>
</evidence>
<gene>
    <name evidence="2" type="ORF">M436DRAFT_82948</name>
</gene>
<organism evidence="2 3">
    <name type="scientific">Aureobasidium namibiae CBS 147.97</name>
    <dbReference type="NCBI Taxonomy" id="1043004"/>
    <lineage>
        <taxon>Eukaryota</taxon>
        <taxon>Fungi</taxon>
        <taxon>Dikarya</taxon>
        <taxon>Ascomycota</taxon>
        <taxon>Pezizomycotina</taxon>
        <taxon>Dothideomycetes</taxon>
        <taxon>Dothideomycetidae</taxon>
        <taxon>Dothideales</taxon>
        <taxon>Saccotheciaceae</taxon>
        <taxon>Aureobasidium</taxon>
    </lineage>
</organism>
<dbReference type="AlphaFoldDB" id="A0A074WKA3"/>
<reference evidence="2 3" key="1">
    <citation type="journal article" date="2014" name="BMC Genomics">
        <title>Genome sequencing of four Aureobasidium pullulans varieties: biotechnological potential, stress tolerance, and description of new species.</title>
        <authorList>
            <person name="Gostin Ar C."/>
            <person name="Ohm R.A."/>
            <person name="Kogej T."/>
            <person name="Sonjak S."/>
            <person name="Turk M."/>
            <person name="Zajc J."/>
            <person name="Zalar P."/>
            <person name="Grube M."/>
            <person name="Sun H."/>
            <person name="Han J."/>
            <person name="Sharma A."/>
            <person name="Chiniquy J."/>
            <person name="Ngan C.Y."/>
            <person name="Lipzen A."/>
            <person name="Barry K."/>
            <person name="Grigoriev I.V."/>
            <person name="Gunde-Cimerman N."/>
        </authorList>
    </citation>
    <scope>NUCLEOTIDE SEQUENCE [LARGE SCALE GENOMIC DNA]</scope>
    <source>
        <strain evidence="2 3">CBS 147.97</strain>
    </source>
</reference>